<reference evidence="2 3" key="1">
    <citation type="journal article" date="2021" name="Nat. Commun.">
        <title>Genetic determinants of endophytism in the Arabidopsis root mycobiome.</title>
        <authorList>
            <person name="Mesny F."/>
            <person name="Miyauchi S."/>
            <person name="Thiergart T."/>
            <person name="Pickel B."/>
            <person name="Atanasova L."/>
            <person name="Karlsson M."/>
            <person name="Huettel B."/>
            <person name="Barry K.W."/>
            <person name="Haridas S."/>
            <person name="Chen C."/>
            <person name="Bauer D."/>
            <person name="Andreopoulos W."/>
            <person name="Pangilinan J."/>
            <person name="LaButti K."/>
            <person name="Riley R."/>
            <person name="Lipzen A."/>
            <person name="Clum A."/>
            <person name="Drula E."/>
            <person name="Henrissat B."/>
            <person name="Kohler A."/>
            <person name="Grigoriev I.V."/>
            <person name="Martin F.M."/>
            <person name="Hacquard S."/>
        </authorList>
    </citation>
    <scope>NUCLEOTIDE SEQUENCE [LARGE SCALE GENOMIC DNA]</scope>
    <source>
        <strain evidence="2 3">MPI-CAGE-CH-0241</strain>
    </source>
</reference>
<keyword evidence="1" id="KW-0732">Signal</keyword>
<sequence length="339" mass="37859">MPAQFPSWLGLCSWVFCFLCVGGEKEKKNRGWTLPFATTGRRARSTRLGGGCLLARMMGVGWFDGGTSGLQIRLSSSQRDPTCEGREGERRTVSAHPFPLQKFTDSHQMLLSADAREIRCIEADWTKVATERRCWRAHATQRQGESMQCNDTISPLTAPRNLYKQSIVQQDRRGEDGPESMQPGLHMLLLCSIAPSSLDHYTRTTWQDTAQHSSRIACQDAATRREKGSRPSIRRAVFHVGARAVRVPRPWSACFNIGWEHDTRCFAAIVTHIGGLSRLCPSAAGLADGPRTWLNQSPFLSFQNATGFQAHIPMRALEIRGVTLSLNLITLAGHEREER</sequence>
<organism evidence="2 3">
    <name type="scientific">Thelonectria olida</name>
    <dbReference type="NCBI Taxonomy" id="1576542"/>
    <lineage>
        <taxon>Eukaryota</taxon>
        <taxon>Fungi</taxon>
        <taxon>Dikarya</taxon>
        <taxon>Ascomycota</taxon>
        <taxon>Pezizomycotina</taxon>
        <taxon>Sordariomycetes</taxon>
        <taxon>Hypocreomycetidae</taxon>
        <taxon>Hypocreales</taxon>
        <taxon>Nectriaceae</taxon>
        <taxon>Thelonectria</taxon>
    </lineage>
</organism>
<dbReference type="Proteomes" id="UP000777438">
    <property type="component" value="Unassembled WGS sequence"/>
</dbReference>
<name>A0A9P8WKE0_9HYPO</name>
<feature type="signal peptide" evidence="1">
    <location>
        <begin position="1"/>
        <end position="23"/>
    </location>
</feature>
<evidence type="ECO:0008006" key="4">
    <source>
        <dbReference type="Google" id="ProtNLM"/>
    </source>
</evidence>
<gene>
    <name evidence="2" type="ORF">B0T10DRAFT_543835</name>
</gene>
<dbReference type="AlphaFoldDB" id="A0A9P8WKE0"/>
<evidence type="ECO:0000313" key="3">
    <source>
        <dbReference type="Proteomes" id="UP000777438"/>
    </source>
</evidence>
<accession>A0A9P8WKE0</accession>
<evidence type="ECO:0000256" key="1">
    <source>
        <dbReference type="SAM" id="SignalP"/>
    </source>
</evidence>
<dbReference type="EMBL" id="JAGPYM010000002">
    <property type="protein sequence ID" value="KAH6898920.1"/>
    <property type="molecule type" value="Genomic_DNA"/>
</dbReference>
<proteinExistence type="predicted"/>
<feature type="chain" id="PRO_5040182883" description="Secreted protein" evidence="1">
    <location>
        <begin position="24"/>
        <end position="339"/>
    </location>
</feature>
<protein>
    <recommendedName>
        <fullName evidence="4">Secreted protein</fullName>
    </recommendedName>
</protein>
<keyword evidence="3" id="KW-1185">Reference proteome</keyword>
<comment type="caution">
    <text evidence="2">The sequence shown here is derived from an EMBL/GenBank/DDBJ whole genome shotgun (WGS) entry which is preliminary data.</text>
</comment>
<evidence type="ECO:0000313" key="2">
    <source>
        <dbReference type="EMBL" id="KAH6898920.1"/>
    </source>
</evidence>